<evidence type="ECO:0000313" key="2">
    <source>
        <dbReference type="EMBL" id="OAD59986.1"/>
    </source>
</evidence>
<gene>
    <name evidence="2" type="ORF">WN48_07831</name>
</gene>
<dbReference type="PANTHER" id="PTHR14894">
    <property type="entry name" value="CDK5 REGULATORY SUBUNIT-ASSOCIATED PROTEIN 3"/>
    <property type="match status" value="1"/>
</dbReference>
<keyword evidence="3" id="KW-1185">Reference proteome</keyword>
<proteinExistence type="inferred from homology"/>
<feature type="non-terminal residue" evidence="2">
    <location>
        <position position="510"/>
    </location>
</feature>
<organism evidence="2 3">
    <name type="scientific">Eufriesea mexicana</name>
    <dbReference type="NCBI Taxonomy" id="516756"/>
    <lineage>
        <taxon>Eukaryota</taxon>
        <taxon>Metazoa</taxon>
        <taxon>Ecdysozoa</taxon>
        <taxon>Arthropoda</taxon>
        <taxon>Hexapoda</taxon>
        <taxon>Insecta</taxon>
        <taxon>Pterygota</taxon>
        <taxon>Neoptera</taxon>
        <taxon>Endopterygota</taxon>
        <taxon>Hymenoptera</taxon>
        <taxon>Apocrita</taxon>
        <taxon>Aculeata</taxon>
        <taxon>Apoidea</taxon>
        <taxon>Anthophila</taxon>
        <taxon>Apidae</taxon>
        <taxon>Eufriesea</taxon>
    </lineage>
</organism>
<dbReference type="Proteomes" id="UP000250275">
    <property type="component" value="Unassembled WGS sequence"/>
</dbReference>
<dbReference type="AlphaFoldDB" id="A0A310SS64"/>
<evidence type="ECO:0000313" key="3">
    <source>
        <dbReference type="Proteomes" id="UP000250275"/>
    </source>
</evidence>
<dbReference type="GO" id="GO:0012505">
    <property type="term" value="C:endomembrane system"/>
    <property type="evidence" value="ECO:0007669"/>
    <property type="project" value="TreeGrafter"/>
</dbReference>
<reference evidence="2 3" key="1">
    <citation type="submission" date="2015-07" db="EMBL/GenBank/DDBJ databases">
        <title>The genome of Eufriesea mexicana.</title>
        <authorList>
            <person name="Pan H."/>
            <person name="Kapheim K."/>
        </authorList>
    </citation>
    <scope>NUCLEOTIDE SEQUENCE [LARGE SCALE GENOMIC DNA]</scope>
    <source>
        <strain evidence="2">0111107269</strain>
        <tissue evidence="2">Whole body</tissue>
    </source>
</reference>
<dbReference type="EMBL" id="KQ760539">
    <property type="protein sequence ID" value="OAD59986.1"/>
    <property type="molecule type" value="Genomic_DNA"/>
</dbReference>
<name>A0A310SS64_9HYME</name>
<dbReference type="InterPro" id="IPR008491">
    <property type="entry name" value="CDK5RAP3"/>
</dbReference>
<sequence length="510" mass="58754">EQDIPIDINCGKLLEWLINRRHCTKDWHTKVLTIREKIHNAIQDMPAHEGIAKLLCGSYINYFHCLKIVEILKETEADTKNVFGRYGSQRMKDWQEILHLYEKDNIYLAEVAQMLIRNVNYEIPSTKKQIQKLEQIQVDLEKKETDYKKSENIARSEFNLLCKQLDIPGNKIKQELTEKIKDLPEIYEKIAKKTKSLEKAVEFYCDFVNYTLGRQHDGGCVPMIKYIIDKGNTTTYEWIYEEAPLSITEPPLNISFDNDLEKKKIEDTENTEIDFGEIDINDGINFGDINLEAGGEIDWGNENIEEAAAGDIDYNISKEESGIVVEAAGHEGGTATGTEAYTVLDNPSTRNDYINQLFELEAFLKLRLFEFKGDDKVNFLSFSQLQDSSSTIQHSTLENTQNMLDNVQVILSEILDTKVQHLHNIKHSVRYVDVLTSSLKQKLSLVEKMIAFQKTMKAKRENSVEEVNTVRPLLQLLIQRTKELQVEIEKDISKKYKNRIVHLTGGINIL</sequence>
<dbReference type="OrthoDB" id="340432at2759"/>
<accession>A0A310SS64</accession>
<evidence type="ECO:0000256" key="1">
    <source>
        <dbReference type="ARBA" id="ARBA00007478"/>
    </source>
</evidence>
<dbReference type="PANTHER" id="PTHR14894:SF0">
    <property type="entry name" value="CDK5 REGULATORY SUBUNIT-ASSOCIATED PROTEIN 3"/>
    <property type="match status" value="1"/>
</dbReference>
<dbReference type="GO" id="GO:0007346">
    <property type="term" value="P:regulation of mitotic cell cycle"/>
    <property type="evidence" value="ECO:0007669"/>
    <property type="project" value="TreeGrafter"/>
</dbReference>
<protein>
    <submittedName>
        <fullName evidence="2">CDK5 regulatory subunit-associated protein 3</fullName>
    </submittedName>
</protein>
<comment type="similarity">
    <text evidence="1">Belongs to the CDK5RAP3 family.</text>
</comment>
<dbReference type="Pfam" id="PF05600">
    <property type="entry name" value="CDK5RAP3"/>
    <property type="match status" value="1"/>
</dbReference>
<feature type="non-terminal residue" evidence="2">
    <location>
        <position position="1"/>
    </location>
</feature>